<keyword evidence="6" id="KW-0804">Transcription</keyword>
<dbReference type="AlphaFoldDB" id="A0A1G4KAH7"/>
<dbReference type="PANTHER" id="PTHR28088">
    <property type="entry name" value="TRANSCRIPTIONAL ACTIVATOR HAA1-RELATED"/>
    <property type="match status" value="1"/>
</dbReference>
<dbReference type="InterPro" id="IPR036395">
    <property type="entry name" value="Cu_fist_DNA-bd_dom_sf"/>
</dbReference>
<dbReference type="PRINTS" id="PR00617">
    <property type="entry name" value="COPPERFIST"/>
</dbReference>
<keyword evidence="3" id="KW-0862">Zinc</keyword>
<name>A0A1G4KAH7_9SACH</name>
<dbReference type="PROSITE" id="PS50073">
    <property type="entry name" value="COPPER_FIST_2"/>
    <property type="match status" value="1"/>
</dbReference>
<dbReference type="GO" id="GO:0000978">
    <property type="term" value="F:RNA polymerase II cis-regulatory region sequence-specific DNA binding"/>
    <property type="evidence" value="ECO:0007669"/>
    <property type="project" value="TreeGrafter"/>
</dbReference>
<evidence type="ECO:0000256" key="5">
    <source>
        <dbReference type="ARBA" id="ARBA00023015"/>
    </source>
</evidence>
<gene>
    <name evidence="9" type="ORF">LAME_0G14466G</name>
</gene>
<evidence type="ECO:0000256" key="1">
    <source>
        <dbReference type="ARBA" id="ARBA00004123"/>
    </source>
</evidence>
<dbReference type="FunFam" id="3.90.430.10:FF:000001">
    <property type="entry name" value="Copper fist DNA-binding protein"/>
    <property type="match status" value="1"/>
</dbReference>
<dbReference type="Pfam" id="PF00649">
    <property type="entry name" value="Copper-fist"/>
    <property type="match status" value="1"/>
</dbReference>
<keyword evidence="10" id="KW-1185">Reference proteome</keyword>
<evidence type="ECO:0000259" key="8">
    <source>
        <dbReference type="PROSITE" id="PS50073"/>
    </source>
</evidence>
<dbReference type="GO" id="GO:0045944">
    <property type="term" value="P:positive regulation of transcription by RNA polymerase II"/>
    <property type="evidence" value="ECO:0007669"/>
    <property type="project" value="TreeGrafter"/>
</dbReference>
<dbReference type="GO" id="GO:0005634">
    <property type="term" value="C:nucleus"/>
    <property type="evidence" value="ECO:0007669"/>
    <property type="project" value="UniProtKB-SubCell"/>
</dbReference>
<protein>
    <submittedName>
        <fullName evidence="9">LAME_0G14466g1_1</fullName>
    </submittedName>
</protein>
<sequence length="409" mass="45742">MIIYDGEKYACVSCIRGHRSTTCKHSNRMLVKVRTKGRPSAKTVRKVILVDASSQVEGSPPPEVRGFECHSASSARSPRACSKMNKQPILFLRAKSTQKAFLVDGALKIVIEDKTTSLPDGEMKLVSEREYLLNHLKVPSSADVAEQALQTHTAHCHDHSYSTNTAESHPPPCHSRLSKEDVNAKNDYPGLEPHISDHHASTVNKDPSANRLDIPLEMDYTTASEFQNNSFVELFTPKGVYLSTKCNCDDNSCPCVNCLIHRKEEEIESYVKQSGVPLSNVGNGRISLADDHFHQDTVVCKMPASHCDASDCVSHPKEIVPFNNILLYGLLNVPLGPTTLIQYKQKLIPSRYWWTLLKEEMPFMTQEQISNIDLIQWFEDLIHSIGMQDPIQYGEKCSNKHSIGLLTNA</sequence>
<dbReference type="SUPFAM" id="SSF57879">
    <property type="entry name" value="Zinc domain conserved in yeast copper-regulated transcription factors"/>
    <property type="match status" value="1"/>
</dbReference>
<dbReference type="OrthoDB" id="5600085at2759"/>
<dbReference type="SMART" id="SM00412">
    <property type="entry name" value="Cu_FIST"/>
    <property type="match status" value="1"/>
</dbReference>
<accession>A0A1G4KAH7</accession>
<evidence type="ECO:0000256" key="2">
    <source>
        <dbReference type="ARBA" id="ARBA00022723"/>
    </source>
</evidence>
<dbReference type="GO" id="GO:0005507">
    <property type="term" value="F:copper ion binding"/>
    <property type="evidence" value="ECO:0007669"/>
    <property type="project" value="InterPro"/>
</dbReference>
<dbReference type="EMBL" id="LT598484">
    <property type="protein sequence ID" value="SCV01160.1"/>
    <property type="molecule type" value="Genomic_DNA"/>
</dbReference>
<keyword evidence="2" id="KW-0479">Metal-binding</keyword>
<dbReference type="PANTHER" id="PTHR28088:SF7">
    <property type="entry name" value="METAL-BINDING ACTIVATOR 1"/>
    <property type="match status" value="1"/>
</dbReference>
<dbReference type="GO" id="GO:0006878">
    <property type="term" value="P:intracellular copper ion homeostasis"/>
    <property type="evidence" value="ECO:0007669"/>
    <property type="project" value="TreeGrafter"/>
</dbReference>
<dbReference type="SMART" id="SM01090">
    <property type="entry name" value="Copper-fist"/>
    <property type="match status" value="1"/>
</dbReference>
<keyword evidence="7" id="KW-0539">Nucleus</keyword>
<evidence type="ECO:0000256" key="7">
    <source>
        <dbReference type="ARBA" id="ARBA00023242"/>
    </source>
</evidence>
<evidence type="ECO:0000256" key="6">
    <source>
        <dbReference type="ARBA" id="ARBA00023163"/>
    </source>
</evidence>
<evidence type="ECO:0000313" key="9">
    <source>
        <dbReference type="EMBL" id="SCV01160.1"/>
    </source>
</evidence>
<dbReference type="GO" id="GO:0006879">
    <property type="term" value="P:intracellular iron ion homeostasis"/>
    <property type="evidence" value="ECO:0007669"/>
    <property type="project" value="TreeGrafter"/>
</dbReference>
<evidence type="ECO:0000256" key="4">
    <source>
        <dbReference type="ARBA" id="ARBA00023008"/>
    </source>
</evidence>
<dbReference type="InterPro" id="IPR051763">
    <property type="entry name" value="Copper_Homeo_Regul"/>
</dbReference>
<comment type="subcellular location">
    <subcellularLocation>
        <location evidence="1">Nucleus</location>
    </subcellularLocation>
</comment>
<proteinExistence type="predicted"/>
<keyword evidence="4" id="KW-0186">Copper</keyword>
<feature type="domain" description="Copper-fist" evidence="8">
    <location>
        <begin position="1"/>
        <end position="40"/>
    </location>
</feature>
<organism evidence="9 10">
    <name type="scientific">Lachancea meyersii CBS 8951</name>
    <dbReference type="NCBI Taxonomy" id="1266667"/>
    <lineage>
        <taxon>Eukaryota</taxon>
        <taxon>Fungi</taxon>
        <taxon>Dikarya</taxon>
        <taxon>Ascomycota</taxon>
        <taxon>Saccharomycotina</taxon>
        <taxon>Saccharomycetes</taxon>
        <taxon>Saccharomycetales</taxon>
        <taxon>Saccharomycetaceae</taxon>
        <taxon>Lachancea</taxon>
    </lineage>
</organism>
<dbReference type="Proteomes" id="UP000191144">
    <property type="component" value="Chromosome G"/>
</dbReference>
<evidence type="ECO:0000313" key="10">
    <source>
        <dbReference type="Proteomes" id="UP000191144"/>
    </source>
</evidence>
<evidence type="ECO:0000256" key="3">
    <source>
        <dbReference type="ARBA" id="ARBA00022833"/>
    </source>
</evidence>
<keyword evidence="5" id="KW-0805">Transcription regulation</keyword>
<dbReference type="InterPro" id="IPR001083">
    <property type="entry name" value="Cu_fist_DNA-bd_dom"/>
</dbReference>
<dbReference type="Gene3D" id="3.90.430.10">
    <property type="entry name" value="Copper fist DNA-binding domain"/>
    <property type="match status" value="1"/>
</dbReference>
<reference evidence="10" key="1">
    <citation type="submission" date="2016-03" db="EMBL/GenBank/DDBJ databases">
        <authorList>
            <person name="Devillers Hugo."/>
        </authorList>
    </citation>
    <scope>NUCLEOTIDE SEQUENCE [LARGE SCALE GENOMIC DNA]</scope>
</reference>
<dbReference type="GO" id="GO:0000981">
    <property type="term" value="F:DNA-binding transcription factor activity, RNA polymerase II-specific"/>
    <property type="evidence" value="ECO:0007669"/>
    <property type="project" value="TreeGrafter"/>
</dbReference>